<dbReference type="GO" id="GO:0005484">
    <property type="term" value="F:SNAP receptor activity"/>
    <property type="evidence" value="ECO:0007669"/>
    <property type="project" value="InterPro"/>
</dbReference>
<evidence type="ECO:0000256" key="5">
    <source>
        <dbReference type="ARBA" id="ARBA00022927"/>
    </source>
</evidence>
<evidence type="ECO:0000313" key="13">
    <source>
        <dbReference type="EMBL" id="KAG6744097.1"/>
    </source>
</evidence>
<dbReference type="AlphaFoldDB" id="A0A8X8C7P1"/>
<dbReference type="OrthoDB" id="29755at2759"/>
<dbReference type="GO" id="GO:0012505">
    <property type="term" value="C:endomembrane system"/>
    <property type="evidence" value="ECO:0007669"/>
    <property type="project" value="TreeGrafter"/>
</dbReference>
<dbReference type="PROSITE" id="PS50192">
    <property type="entry name" value="T_SNARE"/>
    <property type="match status" value="1"/>
</dbReference>
<dbReference type="PROSITE" id="PS00914">
    <property type="entry name" value="SYNTAXIN"/>
    <property type="match status" value="1"/>
</dbReference>
<feature type="transmembrane region" description="Helical" evidence="11">
    <location>
        <begin position="254"/>
        <end position="272"/>
    </location>
</feature>
<evidence type="ECO:0000256" key="1">
    <source>
        <dbReference type="ARBA" id="ARBA00004167"/>
    </source>
</evidence>
<dbReference type="PANTHER" id="PTHR19957:SF124">
    <property type="entry name" value="SYNTAXIN-8"/>
    <property type="match status" value="1"/>
</dbReference>
<gene>
    <name evidence="13" type="ORF">POTOM_052806</name>
</gene>
<dbReference type="GO" id="GO:0006906">
    <property type="term" value="P:vesicle fusion"/>
    <property type="evidence" value="ECO:0007669"/>
    <property type="project" value="TreeGrafter"/>
</dbReference>
<dbReference type="CDD" id="cd15841">
    <property type="entry name" value="SNARE_Qc"/>
    <property type="match status" value="1"/>
</dbReference>
<dbReference type="InterPro" id="IPR000727">
    <property type="entry name" value="T_SNARE_dom"/>
</dbReference>
<keyword evidence="6 11" id="KW-1133">Transmembrane helix</keyword>
<dbReference type="InterPro" id="IPR006012">
    <property type="entry name" value="Syntaxin/epimorphin_CS"/>
</dbReference>
<evidence type="ECO:0000256" key="3">
    <source>
        <dbReference type="ARBA" id="ARBA00022448"/>
    </source>
</evidence>
<feature type="domain" description="T-SNARE coiled-coil homology" evidence="12">
    <location>
        <begin position="182"/>
        <end position="244"/>
    </location>
</feature>
<comment type="similarity">
    <text evidence="2">Belongs to the syntaxin family.</text>
</comment>
<proteinExistence type="inferred from homology"/>
<dbReference type="PANTHER" id="PTHR19957">
    <property type="entry name" value="SYNTAXIN"/>
    <property type="match status" value="1"/>
</dbReference>
<reference evidence="13" key="1">
    <citation type="journal article" date="2020" name="bioRxiv">
        <title>Hybrid origin of Populus tomentosa Carr. identified through genome sequencing and phylogenomic analysis.</title>
        <authorList>
            <person name="An X."/>
            <person name="Gao K."/>
            <person name="Chen Z."/>
            <person name="Li J."/>
            <person name="Yang X."/>
            <person name="Yang X."/>
            <person name="Zhou J."/>
            <person name="Guo T."/>
            <person name="Zhao T."/>
            <person name="Huang S."/>
            <person name="Miao D."/>
            <person name="Khan W.U."/>
            <person name="Rao P."/>
            <person name="Ye M."/>
            <person name="Lei B."/>
            <person name="Liao W."/>
            <person name="Wang J."/>
            <person name="Ji L."/>
            <person name="Li Y."/>
            <person name="Guo B."/>
            <person name="Mustafa N.S."/>
            <person name="Li S."/>
            <person name="Yun Q."/>
            <person name="Keller S.R."/>
            <person name="Mao J."/>
            <person name="Zhang R."/>
            <person name="Strauss S.H."/>
        </authorList>
    </citation>
    <scope>NUCLEOTIDE SEQUENCE</scope>
    <source>
        <strain evidence="13">GM15</strain>
        <tissue evidence="13">Leaf</tissue>
    </source>
</reference>
<keyword evidence="3" id="KW-0813">Transport</keyword>
<dbReference type="EMBL" id="JAAWWB010000032">
    <property type="protein sequence ID" value="KAG6744097.1"/>
    <property type="molecule type" value="Genomic_DNA"/>
</dbReference>
<keyword evidence="14" id="KW-1185">Reference proteome</keyword>
<keyword evidence="5" id="KW-0653">Protein transport</keyword>
<evidence type="ECO:0000256" key="8">
    <source>
        <dbReference type="ARBA" id="ARBA00023136"/>
    </source>
</evidence>
<dbReference type="FunFam" id="1.20.5.110:FF:000037">
    <property type="entry name" value="Putative syntaxin-71-like"/>
    <property type="match status" value="1"/>
</dbReference>
<organism evidence="13 14">
    <name type="scientific">Populus tomentosa</name>
    <name type="common">Chinese white poplar</name>
    <dbReference type="NCBI Taxonomy" id="118781"/>
    <lineage>
        <taxon>Eukaryota</taxon>
        <taxon>Viridiplantae</taxon>
        <taxon>Streptophyta</taxon>
        <taxon>Embryophyta</taxon>
        <taxon>Tracheophyta</taxon>
        <taxon>Spermatophyta</taxon>
        <taxon>Magnoliopsida</taxon>
        <taxon>eudicotyledons</taxon>
        <taxon>Gunneridae</taxon>
        <taxon>Pentapetalae</taxon>
        <taxon>rosids</taxon>
        <taxon>fabids</taxon>
        <taxon>Malpighiales</taxon>
        <taxon>Salicaceae</taxon>
        <taxon>Saliceae</taxon>
        <taxon>Populus</taxon>
    </lineage>
</organism>
<dbReference type="GO" id="GO:0031201">
    <property type="term" value="C:SNARE complex"/>
    <property type="evidence" value="ECO:0007669"/>
    <property type="project" value="TreeGrafter"/>
</dbReference>
<comment type="function">
    <text evidence="9">Vesicle trafficking protein that functions in the secretory pathway.</text>
</comment>
<keyword evidence="7" id="KW-0175">Coiled coil</keyword>
<sequence length="372" mass="42178">MSVIDILTRVDAICNKYDKYDVEKQRDLNVSGDDAFARLYAAIDSDIEAALQKAELASKEKSKASAVAINAELRRTKARLLEEVPKLQRLAVKKVKGLSTEELAARNDLVLALPDRIQAIPDGTAAAPKQTGGWGTSAPRAEIKFDSGFESFVSLFQYLDGQFDNEYFQETETSSQFRQEYEMRKMKQDQGLDMISDGLDTLKNMAHDMNEEVDRQVPLMDEIDTKVDKAAADLKNTNVRLKDTVNQLRSSRNFCIDIVLLIIILGIAAYLYKFMMRIDTPFENHCLFTHPEQLLTGVVWHLDGYVINLKCKLQKGDVGGTYESWDFQVIDLPRETRKEFVLGSKLCAEEVKKMKTLPNLFPWYGSDGFFLV</sequence>
<keyword evidence="8 11" id="KW-0472">Membrane</keyword>
<evidence type="ECO:0000256" key="7">
    <source>
        <dbReference type="ARBA" id="ARBA00023054"/>
    </source>
</evidence>
<dbReference type="InterPro" id="IPR045242">
    <property type="entry name" value="Syntaxin"/>
</dbReference>
<dbReference type="GO" id="GO:0048278">
    <property type="term" value="P:vesicle docking"/>
    <property type="evidence" value="ECO:0007669"/>
    <property type="project" value="TreeGrafter"/>
</dbReference>
<dbReference type="GO" id="GO:0000149">
    <property type="term" value="F:SNARE binding"/>
    <property type="evidence" value="ECO:0007669"/>
    <property type="project" value="TreeGrafter"/>
</dbReference>
<evidence type="ECO:0000256" key="6">
    <source>
        <dbReference type="ARBA" id="ARBA00022989"/>
    </source>
</evidence>
<comment type="caution">
    <text evidence="13">The sequence shown here is derived from an EMBL/GenBank/DDBJ whole genome shotgun (WGS) entry which is preliminary data.</text>
</comment>
<evidence type="ECO:0000256" key="2">
    <source>
        <dbReference type="ARBA" id="ARBA00009063"/>
    </source>
</evidence>
<accession>A0A8X8C7P1</accession>
<evidence type="ECO:0000313" key="14">
    <source>
        <dbReference type="Proteomes" id="UP000886885"/>
    </source>
</evidence>
<evidence type="ECO:0000256" key="11">
    <source>
        <dbReference type="SAM" id="Phobius"/>
    </source>
</evidence>
<evidence type="ECO:0000256" key="10">
    <source>
        <dbReference type="ARBA" id="ARBA00061857"/>
    </source>
</evidence>
<dbReference type="GO" id="GO:0006886">
    <property type="term" value="P:intracellular protein transport"/>
    <property type="evidence" value="ECO:0007669"/>
    <property type="project" value="InterPro"/>
</dbReference>
<dbReference type="Proteomes" id="UP000886885">
    <property type="component" value="Chromosome 16D"/>
</dbReference>
<name>A0A8X8C7P1_POPTO</name>
<evidence type="ECO:0000256" key="9">
    <source>
        <dbReference type="ARBA" id="ARBA00054128"/>
    </source>
</evidence>
<keyword evidence="4 11" id="KW-0812">Transmembrane</keyword>
<dbReference type="SMART" id="SM00397">
    <property type="entry name" value="t_SNARE"/>
    <property type="match status" value="1"/>
</dbReference>
<dbReference type="Pfam" id="PF05739">
    <property type="entry name" value="SNARE"/>
    <property type="match status" value="1"/>
</dbReference>
<comment type="subcellular location">
    <subcellularLocation>
        <location evidence="1">Membrane</location>
        <topology evidence="1">Single-pass membrane protein</topology>
    </subcellularLocation>
</comment>
<protein>
    <recommendedName>
        <fullName evidence="12">t-SNARE coiled-coil homology domain-containing protein</fullName>
    </recommendedName>
</protein>
<evidence type="ECO:0000259" key="12">
    <source>
        <dbReference type="PROSITE" id="PS50192"/>
    </source>
</evidence>
<comment type="subunit">
    <text evidence="10">Part of the t-SNARE complex.</text>
</comment>
<evidence type="ECO:0000256" key="4">
    <source>
        <dbReference type="ARBA" id="ARBA00022692"/>
    </source>
</evidence>